<dbReference type="AlphaFoldDB" id="A0A2P6NK57"/>
<evidence type="ECO:0000313" key="1">
    <source>
        <dbReference type="EMBL" id="PRP84348.1"/>
    </source>
</evidence>
<gene>
    <name evidence="1" type="ORF">PROFUN_07649</name>
</gene>
<comment type="caution">
    <text evidence="1">The sequence shown here is derived from an EMBL/GenBank/DDBJ whole genome shotgun (WGS) entry which is preliminary data.</text>
</comment>
<evidence type="ECO:0000313" key="2">
    <source>
        <dbReference type="Proteomes" id="UP000241769"/>
    </source>
</evidence>
<dbReference type="EMBL" id="MDYQ01000065">
    <property type="protein sequence ID" value="PRP84348.1"/>
    <property type="molecule type" value="Genomic_DNA"/>
</dbReference>
<protein>
    <submittedName>
        <fullName evidence="1">Uncharacterized protein</fullName>
    </submittedName>
</protein>
<name>A0A2P6NK57_9EUKA</name>
<organism evidence="1 2">
    <name type="scientific">Planoprotostelium fungivorum</name>
    <dbReference type="NCBI Taxonomy" id="1890364"/>
    <lineage>
        <taxon>Eukaryota</taxon>
        <taxon>Amoebozoa</taxon>
        <taxon>Evosea</taxon>
        <taxon>Variosea</taxon>
        <taxon>Cavosteliida</taxon>
        <taxon>Cavosteliaceae</taxon>
        <taxon>Planoprotostelium</taxon>
    </lineage>
</organism>
<dbReference type="Proteomes" id="UP000241769">
    <property type="component" value="Unassembled WGS sequence"/>
</dbReference>
<sequence>MSNTNWQGMPGVPYGMVMPPNMMKQPGQNMNPQVVQQMSHQNMMHQNAPRGNAFQDKDNLLLGGFEYNNDFDDGFEKHNLVESEGFPIEDYEEAPNFLSGSTSEQLHLTHSDLGFDPTDAHDDPSKKRLKLEQLGGFSTEDHQFINSSHGLPAYDPHANWQQRNMVQAPHPHQHPMSASSTNMMMQYTQGRPQQQTSPTLAVQQLQQHKKTNVDILQCFFKVYFQQDPSSSIPKDLVYVLYWRKMRPVVSRTQQSANGGNMAPSNNISSTNCLTKNAVTRKLLSMFKDLPAHIEDNKDIIKGLRLVTALEQIPQHLEKDVEQLRQYMGTSELFGFTQEELERDIPFDPPNVGGPGPTPPSVVPQRSSLLTRIQRLEQISIVLSGEITDLKKKAASHMMNEHVSLYQPLRNSM</sequence>
<accession>A0A2P6NK57</accession>
<reference evidence="1 2" key="1">
    <citation type="journal article" date="2018" name="Genome Biol. Evol.">
        <title>Multiple Roots of Fruiting Body Formation in Amoebozoa.</title>
        <authorList>
            <person name="Hillmann F."/>
            <person name="Forbes G."/>
            <person name="Novohradska S."/>
            <person name="Ferling I."/>
            <person name="Riege K."/>
            <person name="Groth M."/>
            <person name="Westermann M."/>
            <person name="Marz M."/>
            <person name="Spaller T."/>
            <person name="Winckler T."/>
            <person name="Schaap P."/>
            <person name="Glockner G."/>
        </authorList>
    </citation>
    <scope>NUCLEOTIDE SEQUENCE [LARGE SCALE GENOMIC DNA]</scope>
    <source>
        <strain evidence="1 2">Jena</strain>
    </source>
</reference>
<proteinExistence type="predicted"/>
<keyword evidence="2" id="KW-1185">Reference proteome</keyword>
<dbReference type="InParanoid" id="A0A2P6NK57"/>